<organism evidence="11 12">
    <name type="scientific">Plenodomus tracheiphilus IPT5</name>
    <dbReference type="NCBI Taxonomy" id="1408161"/>
    <lineage>
        <taxon>Eukaryota</taxon>
        <taxon>Fungi</taxon>
        <taxon>Dikarya</taxon>
        <taxon>Ascomycota</taxon>
        <taxon>Pezizomycotina</taxon>
        <taxon>Dothideomycetes</taxon>
        <taxon>Pleosporomycetidae</taxon>
        <taxon>Pleosporales</taxon>
        <taxon>Pleosporineae</taxon>
        <taxon>Leptosphaeriaceae</taxon>
        <taxon>Plenodomus</taxon>
    </lineage>
</organism>
<evidence type="ECO:0000256" key="5">
    <source>
        <dbReference type="ARBA" id="ARBA00023172"/>
    </source>
</evidence>
<feature type="region of interest" description="Disordered" evidence="10">
    <location>
        <begin position="641"/>
        <end position="674"/>
    </location>
</feature>
<feature type="compositionally biased region" description="Low complexity" evidence="10">
    <location>
        <begin position="369"/>
        <end position="386"/>
    </location>
</feature>
<dbReference type="InterPro" id="IPR027784">
    <property type="entry name" value="Slx4_ascomycetes"/>
</dbReference>
<feature type="region of interest" description="Disordered" evidence="10">
    <location>
        <begin position="369"/>
        <end position="523"/>
    </location>
</feature>
<feature type="compositionally biased region" description="Basic and acidic residues" evidence="10">
    <location>
        <begin position="321"/>
        <end position="330"/>
    </location>
</feature>
<feature type="compositionally biased region" description="Basic residues" evidence="10">
    <location>
        <begin position="499"/>
        <end position="509"/>
    </location>
</feature>
<evidence type="ECO:0000256" key="3">
    <source>
        <dbReference type="ARBA" id="ARBA00022553"/>
    </source>
</evidence>
<evidence type="ECO:0000313" key="11">
    <source>
        <dbReference type="EMBL" id="KAF2848464.1"/>
    </source>
</evidence>
<feature type="compositionally biased region" description="Pro residues" evidence="10">
    <location>
        <begin position="47"/>
        <end position="59"/>
    </location>
</feature>
<reference evidence="11" key="1">
    <citation type="submission" date="2020-01" db="EMBL/GenBank/DDBJ databases">
        <authorList>
            <consortium name="DOE Joint Genome Institute"/>
            <person name="Haridas S."/>
            <person name="Albert R."/>
            <person name="Binder M."/>
            <person name="Bloem J."/>
            <person name="Labutti K."/>
            <person name="Salamov A."/>
            <person name="Andreopoulos B."/>
            <person name="Baker S.E."/>
            <person name="Barry K."/>
            <person name="Bills G."/>
            <person name="Bluhm B.H."/>
            <person name="Cannon C."/>
            <person name="Castanera R."/>
            <person name="Culley D.E."/>
            <person name="Daum C."/>
            <person name="Ezra D."/>
            <person name="Gonzalez J.B."/>
            <person name="Henrissat B."/>
            <person name="Kuo A."/>
            <person name="Liang C."/>
            <person name="Lipzen A."/>
            <person name="Lutzoni F."/>
            <person name="Magnuson J."/>
            <person name="Mondo S."/>
            <person name="Nolan M."/>
            <person name="Ohm R."/>
            <person name="Pangilinan J."/>
            <person name="Park H.-J."/>
            <person name="Ramirez L."/>
            <person name="Alfaro M."/>
            <person name="Sun H."/>
            <person name="Tritt A."/>
            <person name="Yoshinaga Y."/>
            <person name="Zwiers L.-H."/>
            <person name="Turgeon B.G."/>
            <person name="Goodwin S.B."/>
            <person name="Spatafora J.W."/>
            <person name="Crous P.W."/>
            <person name="Grigoriev I.V."/>
        </authorList>
    </citation>
    <scope>NUCLEOTIDE SEQUENCE</scope>
    <source>
        <strain evidence="11">IPT5</strain>
    </source>
</reference>
<feature type="compositionally biased region" description="Basic and acidic residues" evidence="10">
    <location>
        <begin position="239"/>
        <end position="250"/>
    </location>
</feature>
<proteinExistence type="inferred from homology"/>
<keyword evidence="4 9" id="KW-0227">DNA damage</keyword>
<keyword evidence="12" id="KW-1185">Reference proteome</keyword>
<dbReference type="GO" id="GO:0033557">
    <property type="term" value="C:Slx1-Slx4 complex"/>
    <property type="evidence" value="ECO:0007669"/>
    <property type="project" value="UniProtKB-UniRule"/>
</dbReference>
<dbReference type="Proteomes" id="UP000799423">
    <property type="component" value="Unassembled WGS sequence"/>
</dbReference>
<keyword evidence="6 9" id="KW-0234">DNA repair</keyword>
<feature type="region of interest" description="Disordered" evidence="10">
    <location>
        <begin position="103"/>
        <end position="356"/>
    </location>
</feature>
<evidence type="ECO:0000256" key="10">
    <source>
        <dbReference type="SAM" id="MobiDB-lite"/>
    </source>
</evidence>
<dbReference type="GO" id="GO:0006281">
    <property type="term" value="P:DNA repair"/>
    <property type="evidence" value="ECO:0007669"/>
    <property type="project" value="UniProtKB-UniRule"/>
</dbReference>
<feature type="compositionally biased region" description="Basic residues" evidence="10">
    <location>
        <begin position="203"/>
        <end position="214"/>
    </location>
</feature>
<evidence type="ECO:0000256" key="4">
    <source>
        <dbReference type="ARBA" id="ARBA00022763"/>
    </source>
</evidence>
<evidence type="ECO:0000313" key="12">
    <source>
        <dbReference type="Proteomes" id="UP000799423"/>
    </source>
</evidence>
<dbReference type="GO" id="GO:0006310">
    <property type="term" value="P:DNA recombination"/>
    <property type="evidence" value="ECO:0007669"/>
    <property type="project" value="UniProtKB-UniRule"/>
</dbReference>
<keyword evidence="3 9" id="KW-0597">Phosphoprotein</keyword>
<evidence type="ECO:0000256" key="2">
    <source>
        <dbReference type="ARBA" id="ARBA00006661"/>
    </source>
</evidence>
<comment type="function">
    <text evidence="9">Regulatory subunit of the SLX1-SLX4 structure-specific endonuclease that resolves DNA secondary structures generated during DNA repair and recombination. Has endonuclease activity towards branched DNA substrates, introducing single-strand cuts in duplex DNA close to junctions with ss-DNA.</text>
</comment>
<gene>
    <name evidence="9" type="primary">SLX4</name>
    <name evidence="11" type="ORF">T440DRAFT_509374</name>
</gene>
<dbReference type="InterPro" id="IPR018574">
    <property type="entry name" value="Structure-sp_endonuc_su_Slx4"/>
</dbReference>
<comment type="subunit">
    <text evidence="9">Forms a heterodimer with SLX1.</text>
</comment>
<feature type="compositionally biased region" description="Basic and acidic residues" evidence="10">
    <location>
        <begin position="158"/>
        <end position="171"/>
    </location>
</feature>
<dbReference type="GO" id="GO:0006260">
    <property type="term" value="P:DNA replication"/>
    <property type="evidence" value="ECO:0007669"/>
    <property type="project" value="InterPro"/>
</dbReference>
<dbReference type="EMBL" id="MU006317">
    <property type="protein sequence ID" value="KAF2848464.1"/>
    <property type="molecule type" value="Genomic_DNA"/>
</dbReference>
<keyword evidence="7 9" id="KW-0539">Nucleus</keyword>
<dbReference type="GO" id="GO:0017108">
    <property type="term" value="F:5'-flap endonuclease activity"/>
    <property type="evidence" value="ECO:0007669"/>
    <property type="project" value="InterPro"/>
</dbReference>
<dbReference type="OrthoDB" id="5349119at2759"/>
<feature type="region of interest" description="Disordered" evidence="10">
    <location>
        <begin position="555"/>
        <end position="580"/>
    </location>
</feature>
<evidence type="ECO:0000256" key="8">
    <source>
        <dbReference type="ARBA" id="ARBA00029496"/>
    </source>
</evidence>
<comment type="PTM">
    <text evidence="9">Phosphorylated in response to DNA damage.</text>
</comment>
<dbReference type="AlphaFoldDB" id="A0A6A7B072"/>
<feature type="compositionally biased region" description="Low complexity" evidence="10">
    <location>
        <begin position="185"/>
        <end position="199"/>
    </location>
</feature>
<feature type="region of interest" description="Disordered" evidence="10">
    <location>
        <begin position="687"/>
        <end position="784"/>
    </location>
</feature>
<accession>A0A6A7B072</accession>
<comment type="similarity">
    <text evidence="2 9">Belongs to the SLX4 family.</text>
</comment>
<dbReference type="Pfam" id="PF09494">
    <property type="entry name" value="Slx4"/>
    <property type="match status" value="1"/>
</dbReference>
<evidence type="ECO:0000256" key="9">
    <source>
        <dbReference type="HAMAP-Rule" id="MF_03110"/>
    </source>
</evidence>
<evidence type="ECO:0000256" key="6">
    <source>
        <dbReference type="ARBA" id="ARBA00023204"/>
    </source>
</evidence>
<feature type="compositionally biased region" description="Basic and acidic residues" evidence="10">
    <location>
        <begin position="556"/>
        <end position="565"/>
    </location>
</feature>
<sequence>MVALRKLATRMAGTTFEIVVLSSSPPEQLAAPPHINGHTPRRVAMPPSSPPRFSPPSSPLRPTIGASGTNARAAPIPEGAVRGFATVGSLVQSEYFVQAAEAVQPDVQQAQSRQGSREDVGTDAVSTKKPRKRPTKTTTTGDQLENPKPKPNPRARKVKTEKEPTAADPELRVPAPKKSPFFGDATTETTAEPPNEIAPKLTKAGKPRKPRARKQTVNDEGVEEVAKPKRKRVTKAKAATKDGKVQREDASVTSAHFRDAAVPGQTSEESQLSNNPEAQATSQDDVSVRVTARAPQPKKKRAAPKSQQVDSLPEGLDLEEAVARRRDWTPPRDTAISTPFTDSVGKENKQLGPNAEGTFTSLVSTFAYAQSPSLQTTATTSSTSIPIKEKMPMNKRRRVELVDIPGHQANSRNSSPDKGKAPKKKPRTITDIVTEQYASKELPPDQNAVTSNTFDAKSTMTKVPLNDVVASDSGAPFKKPPRRRNNSKSDSENAGAQAKPKRAQKKSATKSKPVAEKLLSPSSALSRLSRQDVLFGTSSQLALEESPTMVRQLQRAMKESEKDAGLLDDPFLDGPPRWPKLERTVGRRGLWAESARDAEGGMLEHMEDVYVPEPDRTQEIPLLMDGTYEAPDALGSFIDIDDIEPPPQDVPLSDLPRCSQMAVPSSQDTKAQDVDYPMIDDMFDDIDAFEQEPPPSNQNANSQHSFVDIDDFSPPSATRFRESAPPQIPPPTPMSLDPSPKKRRGRPPKSKFAIPTVKTSSTPKLKPSASELQTHEPSTPPVSTPRFIDIEEILDSEDEALSSFSPTPPRVQRLADLPPLPLASFDGSPVKSPKPGAPDPTLAKIHKIPIAHLEWANIKATTFNKLTAHIRSIPPTTDPKKPSWHEKILMFDPIILEDFTAYLNTHTPIRVYKKATQKQIKAWNSDAKKRGDAGVTGGVGGPSEAEVLAVEKELEAFMVKAWCEGLSVCCINRVRGNGGARKGLY</sequence>
<feature type="region of interest" description="Disordered" evidence="10">
    <location>
        <begin position="24"/>
        <end position="75"/>
    </location>
</feature>
<keyword evidence="5 9" id="KW-0233">DNA recombination</keyword>
<evidence type="ECO:0000256" key="7">
    <source>
        <dbReference type="ARBA" id="ARBA00023242"/>
    </source>
</evidence>
<dbReference type="HAMAP" id="MF_03110">
    <property type="entry name" value="Endonuc_su_Slx4"/>
    <property type="match status" value="1"/>
</dbReference>
<feature type="compositionally biased region" description="Polar residues" evidence="10">
    <location>
        <begin position="264"/>
        <end position="285"/>
    </location>
</feature>
<name>A0A6A7B072_9PLEO</name>
<comment type="subcellular location">
    <subcellularLocation>
        <location evidence="1 9">Nucleus</location>
    </subcellularLocation>
</comment>
<evidence type="ECO:0000256" key="1">
    <source>
        <dbReference type="ARBA" id="ARBA00004123"/>
    </source>
</evidence>
<protein>
    <recommendedName>
        <fullName evidence="8 9">Structure-specific endonuclease subunit SLX4</fullName>
    </recommendedName>
</protein>
<feature type="compositionally biased region" description="Polar residues" evidence="10">
    <location>
        <begin position="447"/>
        <end position="461"/>
    </location>
</feature>